<evidence type="ECO:0000256" key="2">
    <source>
        <dbReference type="ARBA" id="ARBA00010690"/>
    </source>
</evidence>
<dbReference type="OrthoDB" id="9807950at2"/>
<accession>A0A0S4M6N9</accession>
<dbReference type="Pfam" id="PF01312">
    <property type="entry name" value="Bac_export_2"/>
    <property type="match status" value="1"/>
</dbReference>
<evidence type="ECO:0000256" key="7">
    <source>
        <dbReference type="ARBA" id="ARBA00023136"/>
    </source>
</evidence>
<dbReference type="AlphaFoldDB" id="A0A0S4M6N9"/>
<keyword evidence="5 9" id="KW-1133">Transmembrane helix</keyword>
<dbReference type="PRINTS" id="PR00950">
    <property type="entry name" value="TYPE3IMSPROT"/>
</dbReference>
<evidence type="ECO:0000313" key="11">
    <source>
        <dbReference type="Proteomes" id="UP000198651"/>
    </source>
</evidence>
<dbReference type="NCBIfam" id="TIGR01404">
    <property type="entry name" value="FlhB_rel_III"/>
    <property type="match status" value="1"/>
</dbReference>
<feature type="transmembrane region" description="Helical" evidence="9">
    <location>
        <begin position="82"/>
        <end position="103"/>
    </location>
</feature>
<dbReference type="InterPro" id="IPR006135">
    <property type="entry name" value="T3SS_substrate_exporter"/>
</dbReference>
<organism evidence="10 11">
    <name type="scientific">Candidatus Ichthyocystis hellenicum</name>
    <dbReference type="NCBI Taxonomy" id="1561003"/>
    <lineage>
        <taxon>Bacteria</taxon>
        <taxon>Pseudomonadati</taxon>
        <taxon>Pseudomonadota</taxon>
        <taxon>Betaproteobacteria</taxon>
        <taxon>Burkholderiales</taxon>
        <taxon>Candidatus Ichthyocystis</taxon>
    </lineage>
</organism>
<evidence type="ECO:0000256" key="6">
    <source>
        <dbReference type="ARBA" id="ARBA00023026"/>
    </source>
</evidence>
<dbReference type="PANTHER" id="PTHR30531:SF14">
    <property type="entry name" value="SURFACE PRESENTATION OF ANTIGENS PROTEIN SPAS"/>
    <property type="match status" value="1"/>
</dbReference>
<sequence>MAEQGGEKTEKPTPKRQRDARDEGQVAYSKDFSATILFIAIFSYFLAKGSEIFQEMTVWVIRAVDYVDQPLQLSLSTLAPAIVYRAIVMVIPIVLLVIFFALLSDILQVGFKISPKAMKIRFEKFNPGENLKNIFSRKSFVEVIKSIVKISISSYVVYSLIKANLPQMLLIPNADLEHAVMIFSELVKKFTIIIALVYFVIAIFDMIFQKMNLQKQLMMSMDEIKREFKEMEGDPRIKSKRKQLHREMMSNRSVKRSKQANVVVTNPTHLAVALYYKEEETPLPMVIAKGVDELAYAMADAARESGVPVIQNVPLARSLMERVPVDEYISSDLVEPVAEVIRWADDIRKRYKEVIDSDSIE</sequence>
<evidence type="ECO:0000256" key="5">
    <source>
        <dbReference type="ARBA" id="ARBA00022989"/>
    </source>
</evidence>
<evidence type="ECO:0000256" key="8">
    <source>
        <dbReference type="SAM" id="MobiDB-lite"/>
    </source>
</evidence>
<dbReference type="STRING" id="1561003.Ark11_0203"/>
<evidence type="ECO:0000313" key="10">
    <source>
        <dbReference type="EMBL" id="CUT17060.1"/>
    </source>
</evidence>
<dbReference type="RefSeq" id="WP_092342667.1">
    <property type="nucleotide sequence ID" value="NZ_FLSL01000115.1"/>
</dbReference>
<dbReference type="InterPro" id="IPR006307">
    <property type="entry name" value="BsaZ-like"/>
</dbReference>
<keyword evidence="4 9" id="KW-0812">Transmembrane</keyword>
<comment type="similarity">
    <text evidence="2">Belongs to the type III secretion exporter family.</text>
</comment>
<dbReference type="PANTHER" id="PTHR30531">
    <property type="entry name" value="FLAGELLAR BIOSYNTHETIC PROTEIN FLHB"/>
    <property type="match status" value="1"/>
</dbReference>
<keyword evidence="11" id="KW-1185">Reference proteome</keyword>
<gene>
    <name evidence="10" type="primary">yscU</name>
    <name evidence="10" type="ORF">Ark11_0203</name>
</gene>
<dbReference type="Gene3D" id="6.10.250.2080">
    <property type="match status" value="1"/>
</dbReference>
<evidence type="ECO:0000256" key="4">
    <source>
        <dbReference type="ARBA" id="ARBA00022692"/>
    </source>
</evidence>
<name>A0A0S4M6N9_9BURK</name>
<feature type="transmembrane region" description="Helical" evidence="9">
    <location>
        <begin position="26"/>
        <end position="47"/>
    </location>
</feature>
<keyword evidence="6" id="KW-0843">Virulence</keyword>
<feature type="region of interest" description="Disordered" evidence="8">
    <location>
        <begin position="1"/>
        <end position="23"/>
    </location>
</feature>
<dbReference type="Gene3D" id="3.40.1690.10">
    <property type="entry name" value="secretion proteins EscU"/>
    <property type="match status" value="1"/>
</dbReference>
<feature type="transmembrane region" description="Helical" evidence="9">
    <location>
        <begin position="190"/>
        <end position="208"/>
    </location>
</feature>
<dbReference type="SUPFAM" id="SSF160544">
    <property type="entry name" value="EscU C-terminal domain-like"/>
    <property type="match status" value="1"/>
</dbReference>
<proteinExistence type="inferred from homology"/>
<reference evidence="11" key="1">
    <citation type="submission" date="2015-11" db="EMBL/GenBank/DDBJ databases">
        <authorList>
            <person name="Seth-Smith H.M.B."/>
        </authorList>
    </citation>
    <scope>NUCLEOTIDE SEQUENCE [LARGE SCALE GENOMIC DNA]</scope>
    <source>
        <strain evidence="11">2013Ark11</strain>
    </source>
</reference>
<dbReference type="PATRIC" id="fig|1561003.3.peg.203"/>
<keyword evidence="7 9" id="KW-0472">Membrane</keyword>
<dbReference type="InterPro" id="IPR029025">
    <property type="entry name" value="T3SS_substrate_exporter_C"/>
</dbReference>
<evidence type="ECO:0000256" key="9">
    <source>
        <dbReference type="SAM" id="Phobius"/>
    </source>
</evidence>
<evidence type="ECO:0000256" key="3">
    <source>
        <dbReference type="ARBA" id="ARBA00022475"/>
    </source>
</evidence>
<keyword evidence="3" id="KW-1003">Cell membrane</keyword>
<comment type="subcellular location">
    <subcellularLocation>
        <location evidence="1">Cell membrane</location>
        <topology evidence="1">Multi-pass membrane protein</topology>
    </subcellularLocation>
</comment>
<dbReference type="GO" id="GO:0005886">
    <property type="term" value="C:plasma membrane"/>
    <property type="evidence" value="ECO:0007669"/>
    <property type="project" value="UniProtKB-SubCell"/>
</dbReference>
<dbReference type="EMBL" id="LN906597">
    <property type="protein sequence ID" value="CUT17060.1"/>
    <property type="molecule type" value="Genomic_DNA"/>
</dbReference>
<dbReference type="GO" id="GO:0009306">
    <property type="term" value="P:protein secretion"/>
    <property type="evidence" value="ECO:0007669"/>
    <property type="project" value="InterPro"/>
</dbReference>
<evidence type="ECO:0000256" key="1">
    <source>
        <dbReference type="ARBA" id="ARBA00004651"/>
    </source>
</evidence>
<dbReference type="Proteomes" id="UP000198651">
    <property type="component" value="Chromosome I"/>
</dbReference>
<protein>
    <submittedName>
        <fullName evidence="10">Type III secretion system protein U</fullName>
    </submittedName>
</protein>